<organism evidence="1 2">
    <name type="scientific">Teladorsagia circumcincta</name>
    <name type="common">Brown stomach worm</name>
    <name type="synonym">Ostertagia circumcincta</name>
    <dbReference type="NCBI Taxonomy" id="45464"/>
    <lineage>
        <taxon>Eukaryota</taxon>
        <taxon>Metazoa</taxon>
        <taxon>Ecdysozoa</taxon>
        <taxon>Nematoda</taxon>
        <taxon>Chromadorea</taxon>
        <taxon>Rhabditida</taxon>
        <taxon>Rhabditina</taxon>
        <taxon>Rhabditomorpha</taxon>
        <taxon>Strongyloidea</taxon>
        <taxon>Trichostrongylidae</taxon>
        <taxon>Teladorsagia</taxon>
    </lineage>
</organism>
<dbReference type="Gene3D" id="3.60.110.10">
    <property type="entry name" value="Carbon-nitrogen hydrolase"/>
    <property type="match status" value="1"/>
</dbReference>
<proteinExistence type="predicted"/>
<reference evidence="1 2" key="1">
    <citation type="submission" date="2015-09" db="EMBL/GenBank/DDBJ databases">
        <title>Draft genome of the parasitic nematode Teladorsagia circumcincta isolate WARC Sus (inbred).</title>
        <authorList>
            <person name="Mitreva M."/>
        </authorList>
    </citation>
    <scope>NUCLEOTIDE SEQUENCE [LARGE SCALE GENOMIC DNA]</scope>
    <source>
        <strain evidence="1 2">S</strain>
    </source>
</reference>
<dbReference type="OrthoDB" id="10250282at2759"/>
<name>A0A2G9TKV8_TELCI</name>
<gene>
    <name evidence="1" type="ORF">TELCIR_20448</name>
</gene>
<dbReference type="AlphaFoldDB" id="A0A2G9TKV8"/>
<dbReference type="InterPro" id="IPR036526">
    <property type="entry name" value="C-N_Hydrolase_sf"/>
</dbReference>
<dbReference type="SUPFAM" id="SSF56317">
    <property type="entry name" value="Carbon-nitrogen hydrolase"/>
    <property type="match status" value="1"/>
</dbReference>
<dbReference type="Proteomes" id="UP000230423">
    <property type="component" value="Unassembled WGS sequence"/>
</dbReference>
<evidence type="ECO:0000313" key="1">
    <source>
        <dbReference type="EMBL" id="PIO58122.1"/>
    </source>
</evidence>
<dbReference type="EMBL" id="KZ362328">
    <property type="protein sequence ID" value="PIO58122.1"/>
    <property type="molecule type" value="Genomic_DNA"/>
</dbReference>
<keyword evidence="2" id="KW-1185">Reference proteome</keyword>
<evidence type="ECO:0000313" key="2">
    <source>
        <dbReference type="Proteomes" id="UP000230423"/>
    </source>
</evidence>
<protein>
    <submittedName>
        <fullName evidence="1">Uncharacterized protein</fullName>
    </submittedName>
</protein>
<accession>A0A2G9TKV8</accession>
<sequence>MKSFHWTRLTMFSRHRKGRDLTIKPPSTGTLKGELHRTDTLVLLRGGSCAIDPLGKVLVEPDFTKELIHYVNIDLSQIARGKMDLDTSTQIKCMQDSRLALRLHCHHSYTLIIVFIYSDL</sequence>